<organism evidence="1">
    <name type="scientific">Solivirus sp</name>
    <dbReference type="NCBI Taxonomy" id="2487772"/>
    <lineage>
        <taxon>Viruses</taxon>
        <taxon>Pithoviruses</taxon>
    </lineage>
</organism>
<protein>
    <submittedName>
        <fullName evidence="1">Uncharacterized protein</fullName>
    </submittedName>
</protein>
<name>A0A3G5AH26_9VIRU</name>
<sequence>MDFDYIFEHEPYLGVRLLADFSEEFIKEIKDSGMYPQLFTPTMENRIYANKIDLLNIPTEMKELILSDRKGKFKPIYRTLEAILNHEERKYVDIILGALSADNALVIELFDEFLGLEALSHYTKEALKRRNINLIFGPITIDNTKIISYFLMSEDSYLVNVGLHVLLSSKDDQLIFDVSKYLTKTAPNYFDSFIRSLAQKRRVDLLKAIIERENLIFNGTEMAALAHEIRDRSFIQYLIDLGSEPVDRDVYRMNFGRLQNPNPDYM</sequence>
<dbReference type="EMBL" id="MK072489">
    <property type="protein sequence ID" value="AYV85894.1"/>
    <property type="molecule type" value="Genomic_DNA"/>
</dbReference>
<reference evidence="1" key="1">
    <citation type="submission" date="2018-10" db="EMBL/GenBank/DDBJ databases">
        <title>Hidden diversity of soil giant viruses.</title>
        <authorList>
            <person name="Schulz F."/>
            <person name="Alteio L."/>
            <person name="Goudeau D."/>
            <person name="Ryan E.M."/>
            <person name="Malmstrom R.R."/>
            <person name="Blanchard J."/>
            <person name="Woyke T."/>
        </authorList>
    </citation>
    <scope>NUCLEOTIDE SEQUENCE</scope>
    <source>
        <strain evidence="1">SOV1</strain>
    </source>
</reference>
<proteinExistence type="predicted"/>
<gene>
    <name evidence="1" type="ORF">Solivirus1_51</name>
</gene>
<evidence type="ECO:0000313" key="1">
    <source>
        <dbReference type="EMBL" id="AYV85894.1"/>
    </source>
</evidence>
<accession>A0A3G5AH26</accession>